<evidence type="ECO:0000256" key="1">
    <source>
        <dbReference type="ARBA" id="ARBA00022786"/>
    </source>
</evidence>
<dbReference type="SUPFAM" id="SSF103473">
    <property type="entry name" value="MFS general substrate transporter"/>
    <property type="match status" value="1"/>
</dbReference>
<name>A0A9Q9B3I3_9PEZI</name>
<dbReference type="Proteomes" id="UP001056384">
    <property type="component" value="Chromosome 9"/>
</dbReference>
<keyword evidence="5" id="KW-1185">Reference proteome</keyword>
<evidence type="ECO:0000256" key="2">
    <source>
        <dbReference type="SAM" id="Phobius"/>
    </source>
</evidence>
<evidence type="ECO:0000313" key="5">
    <source>
        <dbReference type="Proteomes" id="UP001056384"/>
    </source>
</evidence>
<feature type="transmembrane region" description="Helical" evidence="2">
    <location>
        <begin position="232"/>
        <end position="251"/>
    </location>
</feature>
<dbReference type="SMART" id="SM00212">
    <property type="entry name" value="UBCc"/>
    <property type="match status" value="1"/>
</dbReference>
<keyword evidence="1" id="KW-0833">Ubl conjugation pathway</keyword>
<keyword evidence="2" id="KW-1133">Transmembrane helix</keyword>
<reference evidence="4" key="1">
    <citation type="submission" date="2022-06" db="EMBL/GenBank/DDBJ databases">
        <title>Complete genome sequences of two strains of the flax pathogen Septoria linicola.</title>
        <authorList>
            <person name="Lapalu N."/>
            <person name="Simon A."/>
            <person name="Demenou B."/>
            <person name="Paumier D."/>
            <person name="Guillot M.-P."/>
            <person name="Gout L."/>
            <person name="Valade R."/>
        </authorList>
    </citation>
    <scope>NUCLEOTIDE SEQUENCE</scope>
    <source>
        <strain evidence="4">SE15195</strain>
    </source>
</reference>
<protein>
    <submittedName>
        <fullName evidence="4">Ubiquitin-conjugating enzyme E2, ubiquitin-conjugating enzyme/RWD</fullName>
    </submittedName>
</protein>
<dbReference type="EMBL" id="CP099426">
    <property type="protein sequence ID" value="USW56742.1"/>
    <property type="molecule type" value="Genomic_DNA"/>
</dbReference>
<evidence type="ECO:0000259" key="3">
    <source>
        <dbReference type="PROSITE" id="PS50127"/>
    </source>
</evidence>
<dbReference type="Gene3D" id="1.20.1720.10">
    <property type="entry name" value="Multidrug resistance protein D"/>
    <property type="match status" value="1"/>
</dbReference>
<gene>
    <name evidence="4" type="ORF">Slin15195_G100610</name>
</gene>
<feature type="domain" description="UBC core" evidence="3">
    <location>
        <begin position="11"/>
        <end position="170"/>
    </location>
</feature>
<keyword evidence="2" id="KW-0812">Transmembrane</keyword>
<dbReference type="InterPro" id="IPR036259">
    <property type="entry name" value="MFS_trans_sf"/>
</dbReference>
<evidence type="ECO:0000313" key="4">
    <source>
        <dbReference type="EMBL" id="USW56742.1"/>
    </source>
</evidence>
<sequence>MLSTEDRQQRSVQRRLEQELTFSQQHGPSENGISLSPIPSTNLHKWNAQIHFSPDHYSPDSAYTNGTFNFILKISTTEKSYPFLAPEIYCVTKMYSPHIHAETGKVFFSSLSEENWSPILHFRTILLSMVVELLEPNPEYAADEERMLEYLQDEEGFWGRAREWTGLDDDQAAFVVGPIMSSIHVNNGQAMQYSSGSAQLGHCFLLKYICPSFLKASPRLDRSGFQGRQLPLAQSIWVAGAYGGPAVGPVMGSYLVETYGWRITMWEIVACGAAALGMLLFLPETYLPKIV</sequence>
<dbReference type="PROSITE" id="PS50127">
    <property type="entry name" value="UBC_2"/>
    <property type="match status" value="1"/>
</dbReference>
<feature type="transmembrane region" description="Helical" evidence="2">
    <location>
        <begin position="263"/>
        <end position="282"/>
    </location>
</feature>
<dbReference type="PANTHER" id="PTHR24067">
    <property type="entry name" value="UBIQUITIN-CONJUGATING ENZYME E2"/>
    <property type="match status" value="1"/>
</dbReference>
<dbReference type="Pfam" id="PF00179">
    <property type="entry name" value="UQ_con"/>
    <property type="match status" value="1"/>
</dbReference>
<dbReference type="Gene3D" id="3.10.110.10">
    <property type="entry name" value="Ubiquitin Conjugating Enzyme"/>
    <property type="match status" value="1"/>
</dbReference>
<keyword evidence="2" id="KW-0472">Membrane</keyword>
<accession>A0A9Q9B3I3</accession>
<dbReference type="InterPro" id="IPR000608">
    <property type="entry name" value="UBC"/>
</dbReference>
<dbReference type="AlphaFoldDB" id="A0A9Q9B3I3"/>
<organism evidence="4 5">
    <name type="scientific">Septoria linicola</name>
    <dbReference type="NCBI Taxonomy" id="215465"/>
    <lineage>
        <taxon>Eukaryota</taxon>
        <taxon>Fungi</taxon>
        <taxon>Dikarya</taxon>
        <taxon>Ascomycota</taxon>
        <taxon>Pezizomycotina</taxon>
        <taxon>Dothideomycetes</taxon>
        <taxon>Dothideomycetidae</taxon>
        <taxon>Mycosphaerellales</taxon>
        <taxon>Mycosphaerellaceae</taxon>
        <taxon>Septoria</taxon>
    </lineage>
</organism>
<dbReference type="InterPro" id="IPR050113">
    <property type="entry name" value="Ub_conjugating_enzyme"/>
</dbReference>
<dbReference type="SUPFAM" id="SSF54495">
    <property type="entry name" value="UBC-like"/>
    <property type="match status" value="1"/>
</dbReference>
<proteinExistence type="predicted"/>
<dbReference type="InterPro" id="IPR016135">
    <property type="entry name" value="UBQ-conjugating_enzyme/RWD"/>
</dbReference>